<dbReference type="InterPro" id="IPR001543">
    <property type="entry name" value="FliN-like_C"/>
</dbReference>
<evidence type="ECO:0000256" key="8">
    <source>
        <dbReference type="ARBA" id="ARBA00014679"/>
    </source>
</evidence>
<evidence type="ECO:0000256" key="2">
    <source>
        <dbReference type="ARBA" id="ARBA00004496"/>
    </source>
</evidence>
<keyword evidence="14" id="KW-0689">Ribosomal protein</keyword>
<evidence type="ECO:0000256" key="5">
    <source>
        <dbReference type="ARBA" id="ARBA00007630"/>
    </source>
</evidence>
<feature type="compositionally biased region" description="Low complexity" evidence="20">
    <location>
        <begin position="1671"/>
        <end position="1695"/>
    </location>
</feature>
<dbReference type="PRINTS" id="PR00061">
    <property type="entry name" value="RIBOSOMALL19"/>
</dbReference>
<comment type="subcellular location">
    <subcellularLocation>
        <location evidence="2">Cytoplasm</location>
    </subcellularLocation>
</comment>
<dbReference type="InterPro" id="IPR018257">
    <property type="entry name" value="Ribosomal_bL19_CS"/>
</dbReference>
<keyword evidence="9" id="KW-0963">Cytoplasm</keyword>
<dbReference type="Pfam" id="PF07596">
    <property type="entry name" value="SBP_bac_10"/>
    <property type="match status" value="1"/>
</dbReference>
<dbReference type="NCBIfam" id="TIGR00088">
    <property type="entry name" value="trmD"/>
    <property type="match status" value="1"/>
</dbReference>
<dbReference type="Pfam" id="PF02021">
    <property type="entry name" value="UPF0102"/>
    <property type="match status" value="1"/>
</dbReference>
<comment type="similarity">
    <text evidence="5">Belongs to the RNA methyltransferase TrmD family.</text>
</comment>
<evidence type="ECO:0000256" key="20">
    <source>
        <dbReference type="SAM" id="MobiDB-lite"/>
    </source>
</evidence>
<dbReference type="NCBIfam" id="NF000648">
    <property type="entry name" value="PRK00026.1"/>
    <property type="match status" value="1"/>
</dbReference>
<dbReference type="InterPro" id="IPR008991">
    <property type="entry name" value="Translation_prot_SH3-like_sf"/>
</dbReference>
<evidence type="ECO:0000256" key="17">
    <source>
        <dbReference type="ARBA" id="ARBA00033392"/>
    </source>
</evidence>
<comment type="caution">
    <text evidence="24">The sequence shown here is derived from an EMBL/GenBank/DDBJ whole genome shotgun (WGS) entry which is preliminary data.</text>
</comment>
<keyword evidence="15" id="KW-0687">Ribonucleoprotein</keyword>
<dbReference type="Gene3D" id="2.30.30.790">
    <property type="match status" value="1"/>
</dbReference>
<sequence>MKKMGRKHRHFFRICATDKHTPRDGRVLEELGTYDPMIADADARVTLKNDRVDYWLGVGAKPSDKVAILIKKYGTNGTHLDAHTAAREKLAMPAEIPDAGEPVKSAEPAEEAAAEPKAEEAAAETPAAEGDAAPAEEAKSEEAAEEKPAEEAKPEAEAPAEEEAKAEGANAMRFDVLTLFPDIFSGYLTQSLLKLAIDRGLTSVHLHNIRDWSRGKHQEVDDKPFGGGPGMLIKPEPVVECVEAVQALPDTSPGRLLLMTPQGRRLDQPYAEELATGDRLLLLCGRYEGFDQRVVDLLEPEEVSIGDFVLNGGEVAAMTIIDAVVRLVPGVLGDETSNQEDSFSRAGRLLEHAQYTRPREYRGLEVPEVLLSGNHPEIAAWREADAKRRTAERRSDLLAGDQQDTLLDLVEKTALKTEDVPEFEIGDTVDVHTRILEGNKERIQVFSGVVISRSGSGCKEMFCVRRIVNNEGVERKFPIHSPKIAKVEVTRSADVRRAKLYYLRDRVGKATRLKERRREAKKRGERYAARLLRRKGHRVLFAGKRNRFGELDLVTIDERTPERRLVFVEVKTRRNERAGAPAEAVAPEKQRRLTRAAAAFLKTHDLEDHPIRFDVVGLVWPVGMNHAVDPNSIGEARRGWGTRRYLYVIAILSASMGTFGPGWGLAAAGGALVVQALASRPSHPLLASFLGTSALLFAYMLLPAVQEARTPSLRNMSMNNLKQLALACFNHHDVKGTWPRAYTQDEDGKRLHSWRTSVLPFLEEQALYASLSHDEPWSNAANQKALRSVPSLDSVFQSPRYPRHRTSLPYETDYRAVIGEETVWPPEGAITHGDITDAPGKTIVMIEVGGLGGHWFEPRDLSVEEAIDLLVGKTSDRGEFVNRGFFVSRNLGADGLFPRLVAFADGHVESIGYFRSREMARAFLTRAGGEETPYASEVADGVGSSETRTPTGREGRQRVAGGVSPRSSTPPSEQASEGATAALLAELLSPLPGLLFETTHANQGLAPLATRFRPSGAFWYTPLGSFDRNSRATPRSAVARMAIWSPTATPPTAIPPTGADKTPTPCGATGCRPKPGGSAPAGRLFVDLDRVDRPIGGEVLQRPAEVRQVDAVHRRAHADDRRQEVDLLFRVFLLQAIHEVQLRSDRPLAAGRRLADRLDDRTGAARDVGQLEHLLRTLGVYEDLDAGVILAEQLDVLRLEHLVDAAPAAPEDHLGVAELLLGVAAQVVFVRVPNRHLVIGDAHPHRGVPPQVLVREEHDAVAPLERPFDGRLRVAARADDAAVPADERLEARGGVDVGDRDQPLGVDHLRELVPGVLDLVDAGHVGHRAAGGQVGEHDADALAAALGELLRPVGEDVGRLGHEVDAAEGDHPAVRAVGRHLAELVAVAPQVGQLDHLVLLVMVPEDQQLRAELVTDRLDAGLQLLVGERLVRLHAVERRLDGSDSGHSAAGDVLAVRVRRGAGAGWAKFAGRGADIEGVALRACLVYEPRRELTDVAELTADLAPKIVEACTANAEEAAGALGRALDGEFVVKPGEAKPRAELAEEALTGGGLVVTLATGETGALVTLPESSGLVPDWVKEPDPTGESKLSTLGQELSMLLLPDDVLTDDFQAAWVDDLAAAVERTEPSYGAVGLGIELARGETLGQMTLLWPVAKAKAAIPEIEADAGEASEGSDAVAEAASEGAPAPAAAPAGKRGWIGPPPRDYRDLPPNVVSHLQVMVPVSASLAERKMSVEDVVEIGPGSIITFDKACDDPLELCVGDRAIARGAAVKVGEKFGVRVQEMILPDEHFRPMLPNRSAS</sequence>
<dbReference type="GO" id="GO:0003676">
    <property type="term" value="F:nucleic acid binding"/>
    <property type="evidence" value="ECO:0007669"/>
    <property type="project" value="InterPro"/>
</dbReference>
<keyword evidence="11" id="KW-0808">Transferase</keyword>
<evidence type="ECO:0000256" key="7">
    <source>
        <dbReference type="ARBA" id="ARBA00012807"/>
    </source>
</evidence>
<dbReference type="HAMAP" id="MF_00402">
    <property type="entry name" value="Ribosomal_bL19"/>
    <property type="match status" value="1"/>
</dbReference>
<protein>
    <recommendedName>
        <fullName evidence="8">tRNA (guanine-N(1)-)-methyltransferase</fullName>
        <ecNumber evidence="7">2.1.1.228</ecNumber>
    </recommendedName>
    <alternativeName>
        <fullName evidence="18">50S ribosomal protein L19, chloroplastic</fullName>
    </alternativeName>
    <alternativeName>
        <fullName evidence="16">M1G-methyltransferase</fullName>
    </alternativeName>
    <alternativeName>
        <fullName evidence="17">tRNA [GM37] methyltransferase</fullName>
    </alternativeName>
</protein>
<comment type="function">
    <text evidence="1">Specifically methylates guanosine-37 in various tRNAs.</text>
</comment>
<dbReference type="EMBL" id="CAMXCT010002380">
    <property type="protein sequence ID" value="CAI3997802.1"/>
    <property type="molecule type" value="Genomic_DNA"/>
</dbReference>
<keyword evidence="10" id="KW-0489">Methyltransferase</keyword>
<dbReference type="GO" id="GO:0005840">
    <property type="term" value="C:ribosome"/>
    <property type="evidence" value="ECO:0007669"/>
    <property type="project" value="UniProtKB-KW"/>
</dbReference>
<organism evidence="24">
    <name type="scientific">Cladocopium goreaui</name>
    <dbReference type="NCBI Taxonomy" id="2562237"/>
    <lineage>
        <taxon>Eukaryota</taxon>
        <taxon>Sar</taxon>
        <taxon>Alveolata</taxon>
        <taxon>Dinophyceae</taxon>
        <taxon>Suessiales</taxon>
        <taxon>Symbiodiniaceae</taxon>
        <taxon>Cladocopium</taxon>
    </lineage>
</organism>
<name>A0A9P1CSL2_9DINO</name>
<evidence type="ECO:0000313" key="26">
    <source>
        <dbReference type="Proteomes" id="UP001152797"/>
    </source>
</evidence>
<dbReference type="InterPro" id="IPR001857">
    <property type="entry name" value="Ribosomal_bL19"/>
</dbReference>
<dbReference type="EMBL" id="CAMXCT030002380">
    <property type="protein sequence ID" value="CAL4785114.1"/>
    <property type="molecule type" value="Genomic_DNA"/>
</dbReference>
<evidence type="ECO:0000256" key="16">
    <source>
        <dbReference type="ARBA" id="ARBA00029736"/>
    </source>
</evidence>
<dbReference type="InterPro" id="IPR011335">
    <property type="entry name" value="Restrct_endonuc-II-like"/>
</dbReference>
<dbReference type="EC" id="2.1.1.228" evidence="7"/>
<dbReference type="Pfam" id="PF00886">
    <property type="entry name" value="Ribosomal_S16"/>
    <property type="match status" value="1"/>
</dbReference>
<dbReference type="GO" id="GO:1990904">
    <property type="term" value="C:ribonucleoprotein complex"/>
    <property type="evidence" value="ECO:0007669"/>
    <property type="project" value="UniProtKB-KW"/>
</dbReference>
<comment type="subunit">
    <text evidence="6">Homodimer.</text>
</comment>
<dbReference type="InterPro" id="IPR029028">
    <property type="entry name" value="Alpha/beta_knot_MTases"/>
</dbReference>
<dbReference type="SUPFAM" id="SSF50104">
    <property type="entry name" value="Translation proteins SH3-like domain"/>
    <property type="match status" value="1"/>
</dbReference>
<dbReference type="Pfam" id="PF01746">
    <property type="entry name" value="tRNA_m1G_MT"/>
    <property type="match status" value="1"/>
</dbReference>
<evidence type="ECO:0000313" key="24">
    <source>
        <dbReference type="EMBL" id="CAI3997802.1"/>
    </source>
</evidence>
<keyword evidence="26" id="KW-1185">Reference proteome</keyword>
<gene>
    <name evidence="24" type="ORF">C1SCF055_LOCUS24148</name>
</gene>
<dbReference type="Pfam" id="PF01245">
    <property type="entry name" value="Ribosomal_L19"/>
    <property type="match status" value="1"/>
</dbReference>
<dbReference type="NCBIfam" id="TIGR00002">
    <property type="entry name" value="S16"/>
    <property type="match status" value="1"/>
</dbReference>
<evidence type="ECO:0000256" key="10">
    <source>
        <dbReference type="ARBA" id="ARBA00022603"/>
    </source>
</evidence>
<dbReference type="GO" id="GO:0003735">
    <property type="term" value="F:structural constituent of ribosome"/>
    <property type="evidence" value="ECO:0007669"/>
    <property type="project" value="InterPro"/>
</dbReference>
<dbReference type="Gene3D" id="1.10.1270.20">
    <property type="entry name" value="tRNA(m1g37)methyltransferase, domain 2"/>
    <property type="match status" value="1"/>
</dbReference>
<dbReference type="Gene3D" id="3.30.1320.10">
    <property type="match status" value="1"/>
</dbReference>
<dbReference type="HAMAP" id="MF_00385">
    <property type="entry name" value="Ribosomal_bS16"/>
    <property type="match status" value="1"/>
</dbReference>
<dbReference type="InterPro" id="IPR002649">
    <property type="entry name" value="tRNA_m1G_MeTrfase_TrmD"/>
</dbReference>
<evidence type="ECO:0000256" key="6">
    <source>
        <dbReference type="ARBA" id="ARBA00011738"/>
    </source>
</evidence>
<dbReference type="HAMAP" id="MF_00048">
    <property type="entry name" value="UPF0102"/>
    <property type="match status" value="1"/>
</dbReference>
<dbReference type="CDD" id="cd18080">
    <property type="entry name" value="TrmD-like"/>
    <property type="match status" value="1"/>
</dbReference>
<evidence type="ECO:0000256" key="3">
    <source>
        <dbReference type="ARBA" id="ARBA00005781"/>
    </source>
</evidence>
<feature type="domain" description="DUF1559" evidence="23">
    <location>
        <begin position="713"/>
        <end position="816"/>
    </location>
</feature>
<dbReference type="Gene3D" id="2.30.330.10">
    <property type="entry name" value="SpoA-like"/>
    <property type="match status" value="1"/>
</dbReference>
<comment type="similarity">
    <text evidence="4">Belongs to the bacterial ribosomal protein bS16 family.</text>
</comment>
<reference evidence="24" key="1">
    <citation type="submission" date="2022-10" db="EMBL/GenBank/DDBJ databases">
        <authorList>
            <person name="Chen Y."/>
            <person name="Dougan E. K."/>
            <person name="Chan C."/>
            <person name="Rhodes N."/>
            <person name="Thang M."/>
        </authorList>
    </citation>
    <scope>NUCLEOTIDE SEQUENCE</scope>
</reference>
<dbReference type="NCBIfam" id="TIGR01024">
    <property type="entry name" value="rplS_bact"/>
    <property type="match status" value="1"/>
</dbReference>
<dbReference type="Gene3D" id="3.40.1280.10">
    <property type="match status" value="1"/>
</dbReference>
<feature type="compositionally biased region" description="Low complexity" evidence="20">
    <location>
        <begin position="123"/>
        <end position="135"/>
    </location>
</feature>
<dbReference type="SUPFAM" id="SSF75217">
    <property type="entry name" value="alpha/beta knot"/>
    <property type="match status" value="1"/>
</dbReference>
<evidence type="ECO:0000259" key="23">
    <source>
        <dbReference type="Pfam" id="PF07596"/>
    </source>
</evidence>
<comment type="catalytic activity">
    <reaction evidence="19">
        <text>guanosine(37) in tRNA + S-adenosyl-L-methionine = N(1)-methylguanosine(37) in tRNA + S-adenosyl-L-homocysteine + H(+)</text>
        <dbReference type="Rhea" id="RHEA:36899"/>
        <dbReference type="Rhea" id="RHEA-COMP:10145"/>
        <dbReference type="Rhea" id="RHEA-COMP:10147"/>
        <dbReference type="ChEBI" id="CHEBI:15378"/>
        <dbReference type="ChEBI" id="CHEBI:57856"/>
        <dbReference type="ChEBI" id="CHEBI:59789"/>
        <dbReference type="ChEBI" id="CHEBI:73542"/>
        <dbReference type="ChEBI" id="CHEBI:74269"/>
        <dbReference type="EC" id="2.1.1.228"/>
    </reaction>
</comment>
<feature type="domain" description="Flagellar motor switch protein FliN-like C-terminal" evidence="21">
    <location>
        <begin position="1719"/>
        <end position="1786"/>
    </location>
</feature>
<evidence type="ECO:0000256" key="12">
    <source>
        <dbReference type="ARBA" id="ARBA00022691"/>
    </source>
</evidence>
<evidence type="ECO:0000259" key="21">
    <source>
        <dbReference type="Pfam" id="PF01052"/>
    </source>
</evidence>
<evidence type="ECO:0000256" key="19">
    <source>
        <dbReference type="ARBA" id="ARBA00047783"/>
    </source>
</evidence>
<dbReference type="HAMAP" id="MF_00605">
    <property type="entry name" value="TrmD"/>
    <property type="match status" value="1"/>
</dbReference>
<feature type="region of interest" description="Disordered" evidence="20">
    <location>
        <begin position="98"/>
        <end position="166"/>
    </location>
</feature>
<feature type="domain" description="tRNA methyltransferase TRMD/TRM10-type" evidence="22">
    <location>
        <begin position="172"/>
        <end position="398"/>
    </location>
</feature>
<evidence type="ECO:0000256" key="15">
    <source>
        <dbReference type="ARBA" id="ARBA00023274"/>
    </source>
</evidence>
<dbReference type="PANTHER" id="PTHR46417:SF1">
    <property type="entry name" value="TRNA (GUANINE-N(1)-)-METHYLTRANSFERASE"/>
    <property type="match status" value="1"/>
</dbReference>
<evidence type="ECO:0000259" key="22">
    <source>
        <dbReference type="Pfam" id="PF01746"/>
    </source>
</evidence>
<dbReference type="InterPro" id="IPR023803">
    <property type="entry name" value="Ribosomal_bS16_dom_sf"/>
</dbReference>
<dbReference type="GO" id="GO:0052906">
    <property type="term" value="F:tRNA (guanine(37)-N1)-methyltransferase activity"/>
    <property type="evidence" value="ECO:0007669"/>
    <property type="project" value="UniProtKB-EC"/>
</dbReference>
<keyword evidence="12" id="KW-0949">S-adenosyl-L-methionine</keyword>
<dbReference type="Proteomes" id="UP001152797">
    <property type="component" value="Unassembled WGS sequence"/>
</dbReference>
<dbReference type="Gene3D" id="3.40.1350.10">
    <property type="match status" value="1"/>
</dbReference>
<evidence type="ECO:0000256" key="11">
    <source>
        <dbReference type="ARBA" id="ARBA00022679"/>
    </source>
</evidence>
<dbReference type="FunFam" id="3.40.1280.10:FF:000001">
    <property type="entry name" value="tRNA (guanine-N(1)-)-methyltransferase"/>
    <property type="match status" value="1"/>
</dbReference>
<proteinExistence type="inferred from homology"/>
<dbReference type="GO" id="GO:0002939">
    <property type="term" value="P:tRNA N1-guanine methylation"/>
    <property type="evidence" value="ECO:0007669"/>
    <property type="project" value="TreeGrafter"/>
</dbReference>
<dbReference type="SUPFAM" id="SSF52980">
    <property type="entry name" value="Restriction endonuclease-like"/>
    <property type="match status" value="1"/>
</dbReference>
<evidence type="ECO:0000313" key="25">
    <source>
        <dbReference type="EMBL" id="CAL1151177.1"/>
    </source>
</evidence>
<dbReference type="GO" id="GO:0005829">
    <property type="term" value="C:cytosol"/>
    <property type="evidence" value="ECO:0007669"/>
    <property type="project" value="TreeGrafter"/>
</dbReference>
<dbReference type="CDD" id="cd20736">
    <property type="entry name" value="PoNe_Nuclease"/>
    <property type="match status" value="1"/>
</dbReference>
<dbReference type="PANTHER" id="PTHR46417">
    <property type="entry name" value="TRNA (GUANINE-N(1)-)-METHYLTRANSFERASE"/>
    <property type="match status" value="1"/>
</dbReference>
<keyword evidence="13" id="KW-0819">tRNA processing</keyword>
<evidence type="ECO:0000256" key="9">
    <source>
        <dbReference type="ARBA" id="ARBA00022490"/>
    </source>
</evidence>
<reference evidence="25" key="2">
    <citation type="submission" date="2024-04" db="EMBL/GenBank/DDBJ databases">
        <authorList>
            <person name="Chen Y."/>
            <person name="Shah S."/>
            <person name="Dougan E. K."/>
            <person name="Thang M."/>
            <person name="Chan C."/>
        </authorList>
    </citation>
    <scope>NUCLEOTIDE SEQUENCE [LARGE SCALE GENOMIC DNA]</scope>
</reference>
<dbReference type="InterPro" id="IPR023148">
    <property type="entry name" value="tRNA_m1G_MeTrfase_C_sf"/>
</dbReference>
<dbReference type="SUPFAM" id="SSF54565">
    <property type="entry name" value="Ribosomal protein S16"/>
    <property type="match status" value="1"/>
</dbReference>
<evidence type="ECO:0000256" key="18">
    <source>
        <dbReference type="ARBA" id="ARBA00035376"/>
    </source>
</evidence>
<evidence type="ECO:0000256" key="14">
    <source>
        <dbReference type="ARBA" id="ARBA00022980"/>
    </source>
</evidence>
<dbReference type="InterPro" id="IPR011856">
    <property type="entry name" value="tRNA_endonuc-like_dom_sf"/>
</dbReference>
<evidence type="ECO:0000256" key="13">
    <source>
        <dbReference type="ARBA" id="ARBA00022694"/>
    </source>
</evidence>
<comment type="similarity">
    <text evidence="3">Belongs to the bacterial ribosomal protein bL19 family.</text>
</comment>
<dbReference type="InterPro" id="IPR029026">
    <property type="entry name" value="tRNA_m1G_MTases_N"/>
</dbReference>
<dbReference type="InterPro" id="IPR011453">
    <property type="entry name" value="DUF1559"/>
</dbReference>
<dbReference type="InterPro" id="IPR038657">
    <property type="entry name" value="Ribosomal_bL19_sf"/>
</dbReference>
<dbReference type="InterPro" id="IPR003509">
    <property type="entry name" value="UPF0102_YraN-like"/>
</dbReference>
<dbReference type="Pfam" id="PF01052">
    <property type="entry name" value="FliMN_C"/>
    <property type="match status" value="1"/>
</dbReference>
<dbReference type="InterPro" id="IPR016009">
    <property type="entry name" value="tRNA_MeTrfase_TRMD/TRM10"/>
</dbReference>
<feature type="region of interest" description="Disordered" evidence="20">
    <location>
        <begin position="1667"/>
        <end position="1705"/>
    </location>
</feature>
<evidence type="ECO:0000256" key="4">
    <source>
        <dbReference type="ARBA" id="ARBA00006668"/>
    </source>
</evidence>
<dbReference type="SUPFAM" id="SSF101801">
    <property type="entry name" value="Surface presentation of antigens (SPOA)"/>
    <property type="match status" value="1"/>
</dbReference>
<feature type="region of interest" description="Disordered" evidence="20">
    <location>
        <begin position="934"/>
        <end position="978"/>
    </location>
</feature>
<dbReference type="GO" id="GO:0006281">
    <property type="term" value="P:DNA repair"/>
    <property type="evidence" value="ECO:0007669"/>
    <property type="project" value="UniProtKB-ARBA"/>
</dbReference>
<dbReference type="OrthoDB" id="448675at2759"/>
<dbReference type="InterPro" id="IPR000307">
    <property type="entry name" value="Ribosomal_bS16"/>
</dbReference>
<evidence type="ECO:0000256" key="1">
    <source>
        <dbReference type="ARBA" id="ARBA00002634"/>
    </source>
</evidence>
<feature type="compositionally biased region" description="Basic and acidic residues" evidence="20">
    <location>
        <begin position="136"/>
        <end position="166"/>
    </location>
</feature>
<dbReference type="PROSITE" id="PS01015">
    <property type="entry name" value="RIBOSOMAL_L19"/>
    <property type="match status" value="1"/>
</dbReference>
<dbReference type="GO" id="GO:0006412">
    <property type="term" value="P:translation"/>
    <property type="evidence" value="ECO:0007669"/>
    <property type="project" value="InterPro"/>
</dbReference>
<accession>A0A9P1CSL2</accession>
<dbReference type="EMBL" id="CAMXCT020002380">
    <property type="protein sequence ID" value="CAL1151177.1"/>
    <property type="molecule type" value="Genomic_DNA"/>
</dbReference>
<dbReference type="InterPro" id="IPR036429">
    <property type="entry name" value="SpoA-like_sf"/>
</dbReference>
<feature type="compositionally biased region" description="Polar residues" evidence="20">
    <location>
        <begin position="965"/>
        <end position="974"/>
    </location>
</feature>